<keyword evidence="3" id="KW-1185">Reference proteome</keyword>
<reference evidence="2 3" key="1">
    <citation type="submission" date="2017-03" db="EMBL/GenBank/DDBJ databases">
        <title>Genome sequence of Clostridium thermoalcaliphilum DSM 7309.</title>
        <authorList>
            <person name="Poehlein A."/>
            <person name="Daniel R."/>
        </authorList>
    </citation>
    <scope>NUCLEOTIDE SEQUENCE [LARGE SCALE GENOMIC DNA]</scope>
    <source>
        <strain evidence="2 3">DSM 7309</strain>
    </source>
</reference>
<protein>
    <recommendedName>
        <fullName evidence="1">DUF58 domain-containing protein</fullName>
    </recommendedName>
</protein>
<feature type="domain" description="DUF58" evidence="1">
    <location>
        <begin position="169"/>
        <end position="284"/>
    </location>
</feature>
<dbReference type="InterPro" id="IPR002881">
    <property type="entry name" value="DUF58"/>
</dbReference>
<dbReference type="Proteomes" id="UP000190140">
    <property type="component" value="Unassembled WGS sequence"/>
</dbReference>
<dbReference type="RefSeq" id="WP_079412596.1">
    <property type="nucleotide sequence ID" value="NZ_MZGW01000005.1"/>
</dbReference>
<dbReference type="STRING" id="29349.CLOTH_14530"/>
<gene>
    <name evidence="2" type="ORF">CLOTH_14530</name>
</gene>
<dbReference type="AlphaFoldDB" id="A0A1V4I713"/>
<dbReference type="EMBL" id="MZGW01000005">
    <property type="protein sequence ID" value="OPJ55395.1"/>
    <property type="molecule type" value="Genomic_DNA"/>
</dbReference>
<dbReference type="PANTHER" id="PTHR34351:SF2">
    <property type="entry name" value="DUF58 DOMAIN-CONTAINING PROTEIN"/>
    <property type="match status" value="1"/>
</dbReference>
<organism evidence="2 3">
    <name type="scientific">Alkalithermobacter paradoxus</name>
    <dbReference type="NCBI Taxonomy" id="29349"/>
    <lineage>
        <taxon>Bacteria</taxon>
        <taxon>Bacillati</taxon>
        <taxon>Bacillota</taxon>
        <taxon>Clostridia</taxon>
        <taxon>Peptostreptococcales</taxon>
        <taxon>Tepidibacteraceae</taxon>
        <taxon>Alkalithermobacter</taxon>
    </lineage>
</organism>
<dbReference type="Pfam" id="PF01882">
    <property type="entry name" value="DUF58"/>
    <property type="match status" value="1"/>
</dbReference>
<comment type="caution">
    <text evidence="2">The sequence shown here is derived from an EMBL/GenBank/DDBJ whole genome shotgun (WGS) entry which is preliminary data.</text>
</comment>
<dbReference type="PANTHER" id="PTHR34351">
    <property type="entry name" value="SLR1927 PROTEIN-RELATED"/>
    <property type="match status" value="1"/>
</dbReference>
<accession>A0A1V4I713</accession>
<sequence>MIEIWFVIAIFVFVYLQKHLYSKYIFKNVHIDRKFKEYAVFAGECVTYEFSIKNNKILPITYIKSEEKLFENIEFENIFSIMPFENVKRKYTIQSVKRGYYELSQGVKLTSSDLFGSEEYTSTINSHGKLTVYPKIIDIKNKIASLNTLQGDSVVKRWIIDDPMMISGIRDYTNTDSLKRINWKATAKTQELKVNTYEYTCDKKIMLIYNLDIHEYLITDEDIKNIESGIELAASICVDLINEGIPVGFTTNALCKGNEEYTFVEPSASQNQISQILTQCAKISEYKKYPLNDILERVKQSGNVMYEILIVTNKVSEGMLNNILQFDNLQFSIISVGKEEIEYIPNNVKLFWYRGEDE</sequence>
<evidence type="ECO:0000313" key="3">
    <source>
        <dbReference type="Proteomes" id="UP000190140"/>
    </source>
</evidence>
<proteinExistence type="predicted"/>
<evidence type="ECO:0000313" key="2">
    <source>
        <dbReference type="EMBL" id="OPJ55395.1"/>
    </source>
</evidence>
<name>A0A1V4I713_9FIRM</name>
<dbReference type="OrthoDB" id="9789943at2"/>
<evidence type="ECO:0000259" key="1">
    <source>
        <dbReference type="Pfam" id="PF01882"/>
    </source>
</evidence>